<dbReference type="AlphaFoldDB" id="A0A7R9ABM3"/>
<feature type="chain" id="PRO_5036209856" evidence="1">
    <location>
        <begin position="21"/>
        <end position="68"/>
    </location>
</feature>
<sequence length="68" mass="7017">MILSTALLLVLSQQAFFGLAEPKGIQTGPSSRQSGSDYGEEVEGFFEGLFDVAGVAAIGAAIAKYGSF</sequence>
<proteinExistence type="predicted"/>
<accession>A0A7R9ABM3</accession>
<evidence type="ECO:0000256" key="1">
    <source>
        <dbReference type="SAM" id="SignalP"/>
    </source>
</evidence>
<dbReference type="Proteomes" id="UP000677054">
    <property type="component" value="Unassembled WGS sequence"/>
</dbReference>
<gene>
    <name evidence="2" type="ORF">DSTB1V02_LOCUS10857</name>
</gene>
<feature type="signal peptide" evidence="1">
    <location>
        <begin position="1"/>
        <end position="20"/>
    </location>
</feature>
<evidence type="ECO:0000313" key="3">
    <source>
        <dbReference type="Proteomes" id="UP000677054"/>
    </source>
</evidence>
<dbReference type="EMBL" id="CAJPEV010003269">
    <property type="protein sequence ID" value="CAG0899371.1"/>
    <property type="molecule type" value="Genomic_DNA"/>
</dbReference>
<reference evidence="2" key="1">
    <citation type="submission" date="2020-11" db="EMBL/GenBank/DDBJ databases">
        <authorList>
            <person name="Tran Van P."/>
        </authorList>
    </citation>
    <scope>NUCLEOTIDE SEQUENCE</scope>
</reference>
<organism evidence="2">
    <name type="scientific">Darwinula stevensoni</name>
    <dbReference type="NCBI Taxonomy" id="69355"/>
    <lineage>
        <taxon>Eukaryota</taxon>
        <taxon>Metazoa</taxon>
        <taxon>Ecdysozoa</taxon>
        <taxon>Arthropoda</taxon>
        <taxon>Crustacea</taxon>
        <taxon>Oligostraca</taxon>
        <taxon>Ostracoda</taxon>
        <taxon>Podocopa</taxon>
        <taxon>Podocopida</taxon>
        <taxon>Darwinulocopina</taxon>
        <taxon>Darwinuloidea</taxon>
        <taxon>Darwinulidae</taxon>
        <taxon>Darwinula</taxon>
    </lineage>
</organism>
<name>A0A7R9ABM3_9CRUS</name>
<dbReference type="EMBL" id="LR902786">
    <property type="protein sequence ID" value="CAD7251090.1"/>
    <property type="molecule type" value="Genomic_DNA"/>
</dbReference>
<evidence type="ECO:0000313" key="2">
    <source>
        <dbReference type="EMBL" id="CAD7251090.1"/>
    </source>
</evidence>
<keyword evidence="1" id="KW-0732">Signal</keyword>
<keyword evidence="3" id="KW-1185">Reference proteome</keyword>
<protein>
    <submittedName>
        <fullName evidence="2">Uncharacterized protein</fullName>
    </submittedName>
</protein>